<dbReference type="Proteomes" id="UP000241986">
    <property type="component" value="Unassembled WGS sequence"/>
</dbReference>
<organism evidence="1 2">
    <name type="scientific">Aeromonas veronii</name>
    <dbReference type="NCBI Taxonomy" id="654"/>
    <lineage>
        <taxon>Bacteria</taxon>
        <taxon>Pseudomonadati</taxon>
        <taxon>Pseudomonadota</taxon>
        <taxon>Gammaproteobacteria</taxon>
        <taxon>Aeromonadales</taxon>
        <taxon>Aeromonadaceae</taxon>
        <taxon>Aeromonas</taxon>
    </lineage>
</organism>
<evidence type="ECO:0000313" key="2">
    <source>
        <dbReference type="Proteomes" id="UP000241986"/>
    </source>
</evidence>
<reference evidence="1 2" key="1">
    <citation type="submission" date="2018-03" db="EMBL/GenBank/DDBJ databases">
        <title>Aeromonas veronii whole genome sequencing and analysis.</title>
        <authorList>
            <person name="Xie H."/>
            <person name="Liu T."/>
            <person name="Wang K."/>
        </authorList>
    </citation>
    <scope>NUCLEOTIDE SEQUENCE [LARGE SCALE GENOMIC DNA]</scope>
    <source>
        <strain evidence="1 2">XH.VA.1</strain>
    </source>
</reference>
<proteinExistence type="predicted"/>
<sequence length="148" mass="17220">MFHSIVLKFKNSISSLFGSGKNKRKTVGQVDKDKDPLRYSFELAALCSFYGSPCLAKDDNGEYLDPKVKSAWWSWREVYATDYDDEAEQLTEEQHKELFQNAFLKSPYAVNHSPSELLAVNNENCYSIKWVQSAWHTWMQAVYMYKIP</sequence>
<dbReference type="EMBL" id="PZKL01000045">
    <property type="protein sequence ID" value="PTH78960.1"/>
    <property type="molecule type" value="Genomic_DNA"/>
</dbReference>
<protein>
    <submittedName>
        <fullName evidence="1">Uncharacterized protein</fullName>
    </submittedName>
</protein>
<gene>
    <name evidence="1" type="ORF">DAA48_21210</name>
</gene>
<dbReference type="AlphaFoldDB" id="A0A2T4MWI8"/>
<name>A0A2T4MWI8_AERVE</name>
<accession>A0A2T4MWI8</accession>
<dbReference type="RefSeq" id="WP_107684585.1">
    <property type="nucleotide sequence ID" value="NZ_PZKL01000045.1"/>
</dbReference>
<comment type="caution">
    <text evidence="1">The sequence shown here is derived from an EMBL/GenBank/DDBJ whole genome shotgun (WGS) entry which is preliminary data.</text>
</comment>
<evidence type="ECO:0000313" key="1">
    <source>
        <dbReference type="EMBL" id="PTH78960.1"/>
    </source>
</evidence>